<dbReference type="Gene3D" id="1.10.1660.10">
    <property type="match status" value="1"/>
</dbReference>
<sequence>MAKLYYNTSEVAEKLGINDSKVRFYEKEFKLNFARSGRDRKITKEDIERLQKIIEEKDKGNLTLKGTHRKLNNKTTVNKNKNALKEKLLTIRAFLIETLHEL</sequence>
<dbReference type="Pfam" id="PF13411">
    <property type="entry name" value="MerR_1"/>
    <property type="match status" value="1"/>
</dbReference>
<accession>A0ABM9AQB3</accession>
<keyword evidence="3" id="KW-1185">Reference proteome</keyword>
<evidence type="ECO:0000313" key="3">
    <source>
        <dbReference type="Proteomes" id="UP000837932"/>
    </source>
</evidence>
<evidence type="ECO:0000259" key="1">
    <source>
        <dbReference type="Pfam" id="PF13411"/>
    </source>
</evidence>
<evidence type="ECO:0000313" key="2">
    <source>
        <dbReference type="EMBL" id="CAH0995462.1"/>
    </source>
</evidence>
<reference evidence="2" key="1">
    <citation type="submission" date="2021-12" db="EMBL/GenBank/DDBJ databases">
        <authorList>
            <person name="Rodrigo-Torres L."/>
            <person name="Arahal R. D."/>
            <person name="Lucena T."/>
        </authorList>
    </citation>
    <scope>NUCLEOTIDE SEQUENCE</scope>
    <source>
        <strain evidence="2">CECT 8858</strain>
    </source>
</reference>
<dbReference type="RefSeq" id="WP_238806014.1">
    <property type="nucleotide sequence ID" value="NZ_CAKLPY010000001.1"/>
</dbReference>
<dbReference type="InterPro" id="IPR009061">
    <property type="entry name" value="DNA-bd_dom_put_sf"/>
</dbReference>
<dbReference type="InterPro" id="IPR000551">
    <property type="entry name" value="MerR-type_HTH_dom"/>
</dbReference>
<dbReference type="EMBL" id="CAKLPY010000001">
    <property type="protein sequence ID" value="CAH0995462.1"/>
    <property type="molecule type" value="Genomic_DNA"/>
</dbReference>
<name>A0ABM9AQB3_9BACT</name>
<protein>
    <recommendedName>
        <fullName evidence="1">HTH merR-type domain-containing protein</fullName>
    </recommendedName>
</protein>
<dbReference type="Proteomes" id="UP000837932">
    <property type="component" value="Unassembled WGS sequence"/>
</dbReference>
<dbReference type="SUPFAM" id="SSF46955">
    <property type="entry name" value="Putative DNA-binding domain"/>
    <property type="match status" value="1"/>
</dbReference>
<organism evidence="2 3">
    <name type="scientific">Emticicia aquatica</name>
    <dbReference type="NCBI Taxonomy" id="1681835"/>
    <lineage>
        <taxon>Bacteria</taxon>
        <taxon>Pseudomonadati</taxon>
        <taxon>Bacteroidota</taxon>
        <taxon>Cytophagia</taxon>
        <taxon>Cytophagales</taxon>
        <taxon>Leadbetterellaceae</taxon>
        <taxon>Emticicia</taxon>
    </lineage>
</organism>
<comment type="caution">
    <text evidence="2">The sequence shown here is derived from an EMBL/GenBank/DDBJ whole genome shotgun (WGS) entry which is preliminary data.</text>
</comment>
<gene>
    <name evidence="2" type="ORF">EMA8858_01585</name>
</gene>
<proteinExistence type="predicted"/>
<feature type="domain" description="HTH merR-type" evidence="1">
    <location>
        <begin position="6"/>
        <end position="72"/>
    </location>
</feature>